<keyword evidence="2" id="KW-1185">Reference proteome</keyword>
<protein>
    <submittedName>
        <fullName evidence="1">Uncharacterized protein</fullName>
    </submittedName>
</protein>
<evidence type="ECO:0000313" key="2">
    <source>
        <dbReference type="Proteomes" id="UP001151752"/>
    </source>
</evidence>
<evidence type="ECO:0000313" key="1">
    <source>
        <dbReference type="EMBL" id="KAJ6696065.1"/>
    </source>
</evidence>
<sequence length="213" mass="23839">MVRVCVCVCVLTMLTRHNLTIIEFYIIFDLQNTRQSTDWKHLLLLFYCYKAEAAGRAGRNSISFSSSSCSSSIRSMAVTCFSSPHILVQKSGPVIKPVSKFWMLKQSSHIQLKKAPALSVRSSMKDKVFENQAEGIVCYRDESGEIICEGLDEGPRFHQPLPSSSNHSRDAEIINLLQQRLQQIVNGGEFSNTDNGVIAGKEDCNQNGLNRFC</sequence>
<reference evidence="1" key="2">
    <citation type="journal article" date="2023" name="Int. J. Mol. Sci.">
        <title>De Novo Assembly and Annotation of 11 Diverse Shrub Willow (Salix) Genomes Reveals Novel Gene Organization in Sex-Linked Regions.</title>
        <authorList>
            <person name="Hyden B."/>
            <person name="Feng K."/>
            <person name="Yates T.B."/>
            <person name="Jawdy S."/>
            <person name="Cereghino C."/>
            <person name="Smart L.B."/>
            <person name="Muchero W."/>
        </authorList>
    </citation>
    <scope>NUCLEOTIDE SEQUENCE</scope>
    <source>
        <tissue evidence="1">Shoot tip</tissue>
    </source>
</reference>
<proteinExistence type="predicted"/>
<comment type="caution">
    <text evidence="1">The sequence shown here is derived from an EMBL/GenBank/DDBJ whole genome shotgun (WGS) entry which is preliminary data.</text>
</comment>
<dbReference type="AlphaFoldDB" id="A0A9Q0T0N5"/>
<reference evidence="1" key="1">
    <citation type="submission" date="2022-11" db="EMBL/GenBank/DDBJ databases">
        <authorList>
            <person name="Hyden B.L."/>
            <person name="Feng K."/>
            <person name="Yates T."/>
            <person name="Jawdy S."/>
            <person name="Smart L.B."/>
            <person name="Muchero W."/>
        </authorList>
    </citation>
    <scope>NUCLEOTIDE SEQUENCE</scope>
    <source>
        <tissue evidence="1">Shoot tip</tissue>
    </source>
</reference>
<organism evidence="1 2">
    <name type="scientific">Salix koriyanagi</name>
    <dbReference type="NCBI Taxonomy" id="2511006"/>
    <lineage>
        <taxon>Eukaryota</taxon>
        <taxon>Viridiplantae</taxon>
        <taxon>Streptophyta</taxon>
        <taxon>Embryophyta</taxon>
        <taxon>Tracheophyta</taxon>
        <taxon>Spermatophyta</taxon>
        <taxon>Magnoliopsida</taxon>
        <taxon>eudicotyledons</taxon>
        <taxon>Gunneridae</taxon>
        <taxon>Pentapetalae</taxon>
        <taxon>rosids</taxon>
        <taxon>fabids</taxon>
        <taxon>Malpighiales</taxon>
        <taxon>Salicaceae</taxon>
        <taxon>Saliceae</taxon>
        <taxon>Salix</taxon>
    </lineage>
</organism>
<dbReference type="Proteomes" id="UP001151752">
    <property type="component" value="Chromosome 3"/>
</dbReference>
<dbReference type="EMBL" id="JAPFFM010000017">
    <property type="protein sequence ID" value="KAJ6696065.1"/>
    <property type="molecule type" value="Genomic_DNA"/>
</dbReference>
<name>A0A9Q0T0N5_9ROSI</name>
<dbReference type="PANTHER" id="PTHR34206:SF1">
    <property type="entry name" value="OS10G0390701 PROTEIN"/>
    <property type="match status" value="1"/>
</dbReference>
<dbReference type="PANTHER" id="PTHR34206">
    <property type="entry name" value="OS06G0193300 PROTEIN"/>
    <property type="match status" value="1"/>
</dbReference>
<gene>
    <name evidence="1" type="ORF">OIU74_015049</name>
</gene>
<accession>A0A9Q0T0N5</accession>